<accession>A0AAF0EQK7</accession>
<organism evidence="1 2">
    <name type="scientific">Malassezia cuniculi</name>
    <dbReference type="NCBI Taxonomy" id="948313"/>
    <lineage>
        <taxon>Eukaryota</taxon>
        <taxon>Fungi</taxon>
        <taxon>Dikarya</taxon>
        <taxon>Basidiomycota</taxon>
        <taxon>Ustilaginomycotina</taxon>
        <taxon>Malasseziomycetes</taxon>
        <taxon>Malasseziales</taxon>
        <taxon>Malasseziaceae</taxon>
        <taxon>Malassezia</taxon>
    </lineage>
</organism>
<keyword evidence="2" id="KW-1185">Reference proteome</keyword>
<dbReference type="AlphaFoldDB" id="A0AAF0EQK7"/>
<evidence type="ECO:0000313" key="2">
    <source>
        <dbReference type="Proteomes" id="UP001219933"/>
    </source>
</evidence>
<protein>
    <submittedName>
        <fullName evidence="1">Uncharacterized protein</fullName>
    </submittedName>
</protein>
<gene>
    <name evidence="1" type="ORF">MCUN1_001844</name>
</gene>
<reference evidence="1" key="1">
    <citation type="submission" date="2023-03" db="EMBL/GenBank/DDBJ databases">
        <title>Mating type loci evolution in Malassezia.</title>
        <authorList>
            <person name="Coelho M.A."/>
        </authorList>
    </citation>
    <scope>NUCLEOTIDE SEQUENCE</scope>
    <source>
        <strain evidence="1">CBS 11721</strain>
    </source>
</reference>
<evidence type="ECO:0000313" key="1">
    <source>
        <dbReference type="EMBL" id="WFD34998.1"/>
    </source>
</evidence>
<name>A0AAF0EQK7_9BASI</name>
<proteinExistence type="predicted"/>
<dbReference type="EMBL" id="CP119878">
    <property type="protein sequence ID" value="WFD34998.1"/>
    <property type="molecule type" value="Genomic_DNA"/>
</dbReference>
<sequence>MFRWLRSVAFDNADGNTAQQPPPQALYDEEELTTDESDVSSVHMGYVSSAWDPDPDRVAAVQRMRATRILLAHRGLPPELISKVFMLSGDGQTLSTTRSKVENYSNNANEVYLRTLPLESRLVRNFLLRVMIHIESHDQGWSSDSHTEWFGTTQGSWTWWDLSLERQGEDGPVEVHRIELQRNLHAVSSFQSFDIVLEPDSPIVRDAVSGDRLVLWVRTMFPGWINFVRCARITAVMDWDA</sequence>
<dbReference type="Proteomes" id="UP001219933">
    <property type="component" value="Chromosome 2"/>
</dbReference>